<comment type="caution">
    <text evidence="1">The sequence shown here is derived from an EMBL/GenBank/DDBJ whole genome shotgun (WGS) entry which is preliminary data.</text>
</comment>
<gene>
    <name evidence="1" type="ORF">HPB50_002652</name>
</gene>
<protein>
    <submittedName>
        <fullName evidence="1">Uncharacterized protein</fullName>
    </submittedName>
</protein>
<keyword evidence="2" id="KW-1185">Reference proteome</keyword>
<evidence type="ECO:0000313" key="2">
    <source>
        <dbReference type="Proteomes" id="UP000821845"/>
    </source>
</evidence>
<evidence type="ECO:0000313" key="1">
    <source>
        <dbReference type="EMBL" id="KAH6944304.1"/>
    </source>
</evidence>
<proteinExistence type="predicted"/>
<dbReference type="EMBL" id="CM023481">
    <property type="protein sequence ID" value="KAH6944304.1"/>
    <property type="molecule type" value="Genomic_DNA"/>
</dbReference>
<reference evidence="1" key="1">
    <citation type="submission" date="2020-05" db="EMBL/GenBank/DDBJ databases">
        <title>Large-scale comparative analyses of tick genomes elucidate their genetic diversity and vector capacities.</title>
        <authorList>
            <person name="Jia N."/>
            <person name="Wang J."/>
            <person name="Shi W."/>
            <person name="Du L."/>
            <person name="Sun Y."/>
            <person name="Zhan W."/>
            <person name="Jiang J."/>
            <person name="Wang Q."/>
            <person name="Zhang B."/>
            <person name="Ji P."/>
            <person name="Sakyi L.B."/>
            <person name="Cui X."/>
            <person name="Yuan T."/>
            <person name="Jiang B."/>
            <person name="Yang W."/>
            <person name="Lam T.T.-Y."/>
            <person name="Chang Q."/>
            <person name="Ding S."/>
            <person name="Wang X."/>
            <person name="Zhu J."/>
            <person name="Ruan X."/>
            <person name="Zhao L."/>
            <person name="Wei J."/>
            <person name="Que T."/>
            <person name="Du C."/>
            <person name="Cheng J."/>
            <person name="Dai P."/>
            <person name="Han X."/>
            <person name="Huang E."/>
            <person name="Gao Y."/>
            <person name="Liu J."/>
            <person name="Shao H."/>
            <person name="Ye R."/>
            <person name="Li L."/>
            <person name="Wei W."/>
            <person name="Wang X."/>
            <person name="Wang C."/>
            <person name="Yang T."/>
            <person name="Huo Q."/>
            <person name="Li W."/>
            <person name="Guo W."/>
            <person name="Chen H."/>
            <person name="Zhou L."/>
            <person name="Ni X."/>
            <person name="Tian J."/>
            <person name="Zhou Y."/>
            <person name="Sheng Y."/>
            <person name="Liu T."/>
            <person name="Pan Y."/>
            <person name="Xia L."/>
            <person name="Li J."/>
            <person name="Zhao F."/>
            <person name="Cao W."/>
        </authorList>
    </citation>
    <scope>NUCLEOTIDE SEQUENCE</scope>
    <source>
        <strain evidence="1">Hyas-2018</strain>
    </source>
</reference>
<dbReference type="Proteomes" id="UP000821845">
    <property type="component" value="Chromosome 1"/>
</dbReference>
<accession>A0ACB7THI9</accession>
<sequence>MNIEPTVENNKGRRKARPETINEMGTVLSITNALYGTARGPNGQGRDCVLRARFRVMKDGGYGIGAVHWCAPTQPQTEENSGVPVSRKKRTPRLRLPFDTSDLPDMPLVKMADFAPRALMTKSA</sequence>
<name>A0ACB7THI9_HYAAI</name>
<organism evidence="1 2">
    <name type="scientific">Hyalomma asiaticum</name>
    <name type="common">Tick</name>
    <dbReference type="NCBI Taxonomy" id="266040"/>
    <lineage>
        <taxon>Eukaryota</taxon>
        <taxon>Metazoa</taxon>
        <taxon>Ecdysozoa</taxon>
        <taxon>Arthropoda</taxon>
        <taxon>Chelicerata</taxon>
        <taxon>Arachnida</taxon>
        <taxon>Acari</taxon>
        <taxon>Parasitiformes</taxon>
        <taxon>Ixodida</taxon>
        <taxon>Ixodoidea</taxon>
        <taxon>Ixodidae</taxon>
        <taxon>Hyalomminae</taxon>
        <taxon>Hyalomma</taxon>
    </lineage>
</organism>